<accession>A0AAD9JV54</accession>
<dbReference type="PANTHER" id="PTHR47027">
    <property type="entry name" value="REVERSE TRANSCRIPTASE DOMAIN-CONTAINING PROTEIN"/>
    <property type="match status" value="1"/>
</dbReference>
<evidence type="ECO:0000313" key="2">
    <source>
        <dbReference type="Proteomes" id="UP001209878"/>
    </source>
</evidence>
<comment type="caution">
    <text evidence="1">The sequence shown here is derived from an EMBL/GenBank/DDBJ whole genome shotgun (WGS) entry which is preliminary data.</text>
</comment>
<sequence>MAKASASFGRLCQRLWNNHNVSMQIKDTIYRAIVLSTLLYRAEAWTVYRRQVIKLHAFMMRHLRSIMRITWMDKVTNKEILEWTGLPSMEDLLIRKNLQWTGHLMRMSPDRLPKQIHYSQLSSGHSALVSGSRIRSRET</sequence>
<dbReference type="PANTHER" id="PTHR47027:SF20">
    <property type="entry name" value="REVERSE TRANSCRIPTASE-LIKE PROTEIN WITH RNA-DIRECTED DNA POLYMERASE DOMAIN"/>
    <property type="match status" value="1"/>
</dbReference>
<protein>
    <submittedName>
        <fullName evidence="1">Uncharacterized protein</fullName>
    </submittedName>
</protein>
<dbReference type="AlphaFoldDB" id="A0AAD9JV54"/>
<name>A0AAD9JV54_RIDPI</name>
<evidence type="ECO:0000313" key="1">
    <source>
        <dbReference type="EMBL" id="KAK2160024.1"/>
    </source>
</evidence>
<organism evidence="1 2">
    <name type="scientific">Ridgeia piscesae</name>
    <name type="common">Tubeworm</name>
    <dbReference type="NCBI Taxonomy" id="27915"/>
    <lineage>
        <taxon>Eukaryota</taxon>
        <taxon>Metazoa</taxon>
        <taxon>Spiralia</taxon>
        <taxon>Lophotrochozoa</taxon>
        <taxon>Annelida</taxon>
        <taxon>Polychaeta</taxon>
        <taxon>Sedentaria</taxon>
        <taxon>Canalipalpata</taxon>
        <taxon>Sabellida</taxon>
        <taxon>Siboglinidae</taxon>
        <taxon>Ridgeia</taxon>
    </lineage>
</organism>
<keyword evidence="2" id="KW-1185">Reference proteome</keyword>
<dbReference type="EMBL" id="JAODUO010001672">
    <property type="protein sequence ID" value="KAK2160024.1"/>
    <property type="molecule type" value="Genomic_DNA"/>
</dbReference>
<gene>
    <name evidence="1" type="ORF">NP493_1672g00014</name>
</gene>
<reference evidence="1" key="1">
    <citation type="journal article" date="2023" name="Mol. Biol. Evol.">
        <title>Third-Generation Sequencing Reveals the Adaptive Role of the Epigenome in Three Deep-Sea Polychaetes.</title>
        <authorList>
            <person name="Perez M."/>
            <person name="Aroh O."/>
            <person name="Sun Y."/>
            <person name="Lan Y."/>
            <person name="Juniper S.K."/>
            <person name="Young C.R."/>
            <person name="Angers B."/>
            <person name="Qian P.Y."/>
        </authorList>
    </citation>
    <scope>NUCLEOTIDE SEQUENCE</scope>
    <source>
        <strain evidence="1">R07B-5</strain>
    </source>
</reference>
<dbReference type="Proteomes" id="UP001209878">
    <property type="component" value="Unassembled WGS sequence"/>
</dbReference>
<proteinExistence type="predicted"/>